<comment type="caution">
    <text evidence="2">The sequence shown here is derived from an EMBL/GenBank/DDBJ whole genome shotgun (WGS) entry which is preliminary data.</text>
</comment>
<evidence type="ECO:0000313" key="2">
    <source>
        <dbReference type="EMBL" id="KAH9322244.1"/>
    </source>
</evidence>
<evidence type="ECO:0000256" key="1">
    <source>
        <dbReference type="SAM" id="MobiDB-lite"/>
    </source>
</evidence>
<sequence length="51" mass="5900">MRTAQISRRRELQFGTSGTEGCRRREQPEEPRANHITPRVIGRLGIRKPIS</sequence>
<reference evidence="2 3" key="1">
    <citation type="journal article" date="2021" name="Nat. Plants">
        <title>The Taxus genome provides insights into paclitaxel biosynthesis.</title>
        <authorList>
            <person name="Xiong X."/>
            <person name="Gou J."/>
            <person name="Liao Q."/>
            <person name="Li Y."/>
            <person name="Zhou Q."/>
            <person name="Bi G."/>
            <person name="Li C."/>
            <person name="Du R."/>
            <person name="Wang X."/>
            <person name="Sun T."/>
            <person name="Guo L."/>
            <person name="Liang H."/>
            <person name="Lu P."/>
            <person name="Wu Y."/>
            <person name="Zhang Z."/>
            <person name="Ro D.K."/>
            <person name="Shang Y."/>
            <person name="Huang S."/>
            <person name="Yan J."/>
        </authorList>
    </citation>
    <scope>NUCLEOTIDE SEQUENCE [LARGE SCALE GENOMIC DNA]</scope>
    <source>
        <strain evidence="2">Ta-2019</strain>
    </source>
</reference>
<keyword evidence="3" id="KW-1185">Reference proteome</keyword>
<gene>
    <name evidence="2" type="ORF">KI387_016883</name>
</gene>
<dbReference type="AlphaFoldDB" id="A0AA38GI13"/>
<proteinExistence type="predicted"/>
<feature type="region of interest" description="Disordered" evidence="1">
    <location>
        <begin position="1"/>
        <end position="51"/>
    </location>
</feature>
<feature type="compositionally biased region" description="Basic and acidic residues" evidence="1">
    <location>
        <begin position="21"/>
        <end position="33"/>
    </location>
</feature>
<name>A0AA38GI13_TAXCH</name>
<dbReference type="Proteomes" id="UP000824469">
    <property type="component" value="Unassembled WGS sequence"/>
</dbReference>
<feature type="non-terminal residue" evidence="2">
    <location>
        <position position="51"/>
    </location>
</feature>
<dbReference type="EMBL" id="JAHRHJ020000003">
    <property type="protein sequence ID" value="KAH9322244.1"/>
    <property type="molecule type" value="Genomic_DNA"/>
</dbReference>
<protein>
    <submittedName>
        <fullName evidence="2">Uncharacterized protein</fullName>
    </submittedName>
</protein>
<evidence type="ECO:0000313" key="3">
    <source>
        <dbReference type="Proteomes" id="UP000824469"/>
    </source>
</evidence>
<accession>A0AA38GI13</accession>
<organism evidence="2 3">
    <name type="scientific">Taxus chinensis</name>
    <name type="common">Chinese yew</name>
    <name type="synonym">Taxus wallichiana var. chinensis</name>
    <dbReference type="NCBI Taxonomy" id="29808"/>
    <lineage>
        <taxon>Eukaryota</taxon>
        <taxon>Viridiplantae</taxon>
        <taxon>Streptophyta</taxon>
        <taxon>Embryophyta</taxon>
        <taxon>Tracheophyta</taxon>
        <taxon>Spermatophyta</taxon>
        <taxon>Pinopsida</taxon>
        <taxon>Pinidae</taxon>
        <taxon>Conifers II</taxon>
        <taxon>Cupressales</taxon>
        <taxon>Taxaceae</taxon>
        <taxon>Taxus</taxon>
    </lineage>
</organism>